<organism evidence="2 3">
    <name type="scientific">Ktedonospora formicarum</name>
    <dbReference type="NCBI Taxonomy" id="2778364"/>
    <lineage>
        <taxon>Bacteria</taxon>
        <taxon>Bacillati</taxon>
        <taxon>Chloroflexota</taxon>
        <taxon>Ktedonobacteria</taxon>
        <taxon>Ktedonobacterales</taxon>
        <taxon>Ktedonobacteraceae</taxon>
        <taxon>Ktedonospora</taxon>
    </lineage>
</organism>
<dbReference type="Proteomes" id="UP000612362">
    <property type="component" value="Unassembled WGS sequence"/>
</dbReference>
<dbReference type="AlphaFoldDB" id="A0A8J3I7Q8"/>
<dbReference type="InterPro" id="IPR004360">
    <property type="entry name" value="Glyas_Fos-R_dOase_dom"/>
</dbReference>
<comment type="caution">
    <text evidence="2">The sequence shown here is derived from an EMBL/GenBank/DDBJ whole genome shotgun (WGS) entry which is preliminary data.</text>
</comment>
<dbReference type="EMBL" id="BNJF01000004">
    <property type="protein sequence ID" value="GHO49006.1"/>
    <property type="molecule type" value="Genomic_DNA"/>
</dbReference>
<protein>
    <submittedName>
        <fullName evidence="2">Glyoxalase</fullName>
    </submittedName>
</protein>
<name>A0A8J3I7Q8_9CHLR</name>
<proteinExistence type="predicted"/>
<dbReference type="SUPFAM" id="SSF54593">
    <property type="entry name" value="Glyoxalase/Bleomycin resistance protein/Dihydroxybiphenyl dioxygenase"/>
    <property type="match status" value="1"/>
</dbReference>
<feature type="domain" description="VOC" evidence="1">
    <location>
        <begin position="5"/>
        <end position="126"/>
    </location>
</feature>
<gene>
    <name evidence="2" type="ORF">KSX_71690</name>
</gene>
<evidence type="ECO:0000313" key="3">
    <source>
        <dbReference type="Proteomes" id="UP000612362"/>
    </source>
</evidence>
<dbReference type="Gene3D" id="3.10.180.10">
    <property type="entry name" value="2,3-Dihydroxybiphenyl 1,2-Dioxygenase, domain 1"/>
    <property type="match status" value="1"/>
</dbReference>
<keyword evidence="3" id="KW-1185">Reference proteome</keyword>
<dbReference type="RefSeq" id="WP_220198129.1">
    <property type="nucleotide sequence ID" value="NZ_BNJF01000004.1"/>
</dbReference>
<dbReference type="PROSITE" id="PS51819">
    <property type="entry name" value="VOC"/>
    <property type="match status" value="1"/>
</dbReference>
<evidence type="ECO:0000313" key="2">
    <source>
        <dbReference type="EMBL" id="GHO49006.1"/>
    </source>
</evidence>
<reference evidence="2" key="1">
    <citation type="submission" date="2020-10" db="EMBL/GenBank/DDBJ databases">
        <title>Taxonomic study of unclassified bacteria belonging to the class Ktedonobacteria.</title>
        <authorList>
            <person name="Yabe S."/>
            <person name="Wang C.M."/>
            <person name="Zheng Y."/>
            <person name="Sakai Y."/>
            <person name="Cavaletti L."/>
            <person name="Monciardini P."/>
            <person name="Donadio S."/>
        </authorList>
    </citation>
    <scope>NUCLEOTIDE SEQUENCE</scope>
    <source>
        <strain evidence="2">SOSP1-1</strain>
    </source>
</reference>
<accession>A0A8J3I7Q8</accession>
<dbReference type="InterPro" id="IPR029068">
    <property type="entry name" value="Glyas_Bleomycin-R_OHBP_Dase"/>
</dbReference>
<sequence length="127" mass="13917">MFQPKTAFSGFSVNDLAEAKAFYTQALGLHVVEEGGGLRLHLPGGGTAFAYPKDNHQPATFTMLDFVVDDIDAAVDELKSRSVRFERYEGMVQDEKGIMRGISHKMGPDIAWFKDPAGNILAVLQAQ</sequence>
<evidence type="ECO:0000259" key="1">
    <source>
        <dbReference type="PROSITE" id="PS51819"/>
    </source>
</evidence>
<dbReference type="Pfam" id="PF00903">
    <property type="entry name" value="Glyoxalase"/>
    <property type="match status" value="1"/>
</dbReference>
<dbReference type="InterPro" id="IPR037523">
    <property type="entry name" value="VOC_core"/>
</dbReference>